<comment type="caution">
    <text evidence="2">The sequence shown here is derived from an EMBL/GenBank/DDBJ whole genome shotgun (WGS) entry which is preliminary data.</text>
</comment>
<evidence type="ECO:0000313" key="3">
    <source>
        <dbReference type="Proteomes" id="UP001623660"/>
    </source>
</evidence>
<feature type="region of interest" description="Disordered" evidence="1">
    <location>
        <begin position="49"/>
        <end position="72"/>
    </location>
</feature>
<dbReference type="Proteomes" id="UP001623660">
    <property type="component" value="Unassembled WGS sequence"/>
</dbReference>
<feature type="compositionally biased region" description="Basic residues" evidence="1">
    <location>
        <begin position="57"/>
        <end position="72"/>
    </location>
</feature>
<dbReference type="RefSeq" id="WP_406794201.1">
    <property type="nucleotide sequence ID" value="NZ_JBJHZX010000046.1"/>
</dbReference>
<proteinExistence type="predicted"/>
<sequence>MDNSNNPMEEKKENAENSYNLENPIHCPYHSMPYDQIIEDEYVYPNNNAIKSEYKGQHKKHRPKKPKKNKRKLMHRPFPYYHSMPIFLLIIPYDDYDNCCDDCYDDCY</sequence>
<gene>
    <name evidence="2" type="ORF">ACJDU8_21365</name>
</gene>
<protein>
    <recommendedName>
        <fullName evidence="4">Spore coat protein</fullName>
    </recommendedName>
</protein>
<evidence type="ECO:0000256" key="1">
    <source>
        <dbReference type="SAM" id="MobiDB-lite"/>
    </source>
</evidence>
<evidence type="ECO:0008006" key="4">
    <source>
        <dbReference type="Google" id="ProtNLM"/>
    </source>
</evidence>
<organism evidence="2 3">
    <name type="scientific">Candidatus Clostridium eludens</name>
    <dbReference type="NCBI Taxonomy" id="3381663"/>
    <lineage>
        <taxon>Bacteria</taxon>
        <taxon>Bacillati</taxon>
        <taxon>Bacillota</taxon>
        <taxon>Clostridia</taxon>
        <taxon>Eubacteriales</taxon>
        <taxon>Clostridiaceae</taxon>
        <taxon>Clostridium</taxon>
    </lineage>
</organism>
<evidence type="ECO:0000313" key="2">
    <source>
        <dbReference type="EMBL" id="MFL0198093.1"/>
    </source>
</evidence>
<keyword evidence="3" id="KW-1185">Reference proteome</keyword>
<dbReference type="EMBL" id="JBJHZX010000046">
    <property type="protein sequence ID" value="MFL0198093.1"/>
    <property type="molecule type" value="Genomic_DNA"/>
</dbReference>
<accession>A0ABW8SQZ1</accession>
<name>A0ABW8SQZ1_9CLOT</name>
<reference evidence="2 3" key="1">
    <citation type="submission" date="2024-11" db="EMBL/GenBank/DDBJ databases">
        <authorList>
            <person name="Heng Y.C."/>
            <person name="Lim A.C.H."/>
            <person name="Lee J.K.Y."/>
            <person name="Kittelmann S."/>
        </authorList>
    </citation>
    <scope>NUCLEOTIDE SEQUENCE [LARGE SCALE GENOMIC DNA]</scope>
    <source>
        <strain evidence="2 3">WILCCON 0269</strain>
    </source>
</reference>